<dbReference type="Gene3D" id="3.20.20.300">
    <property type="entry name" value="Glycoside hydrolase, family 3, N-terminal domain"/>
    <property type="match status" value="1"/>
</dbReference>
<feature type="domain" description="Glycoside hydrolase family 3 N-terminal" evidence="4">
    <location>
        <begin position="71"/>
        <end position="297"/>
    </location>
</feature>
<comment type="similarity">
    <text evidence="1">Belongs to the glycosyl hydrolase 3 family.</text>
</comment>
<keyword evidence="3 5" id="KW-0326">Glycosidase</keyword>
<dbReference type="GO" id="GO:0004563">
    <property type="term" value="F:beta-N-acetylhexosaminidase activity"/>
    <property type="evidence" value="ECO:0007669"/>
    <property type="project" value="UniProtKB-EC"/>
</dbReference>
<dbReference type="PANTHER" id="PTHR30480:SF16">
    <property type="entry name" value="GLYCOSIDE HYDROLASE FAMILY 3 DOMAIN PROTEIN"/>
    <property type="match status" value="1"/>
</dbReference>
<dbReference type="PANTHER" id="PTHR30480">
    <property type="entry name" value="BETA-HEXOSAMINIDASE-RELATED"/>
    <property type="match status" value="1"/>
</dbReference>
<dbReference type="InterPro" id="IPR036962">
    <property type="entry name" value="Glyco_hydro_3_N_sf"/>
</dbReference>
<dbReference type="Pfam" id="PF00933">
    <property type="entry name" value="Glyco_hydro_3"/>
    <property type="match status" value="1"/>
</dbReference>
<dbReference type="EC" id="3.2.1.52" evidence="5"/>
<comment type="caution">
    <text evidence="5">The sequence shown here is derived from an EMBL/GenBank/DDBJ whole genome shotgun (WGS) entry which is preliminary data.</text>
</comment>
<name>A0ABR9HYS2_9PSEU</name>
<dbReference type="InterPro" id="IPR050226">
    <property type="entry name" value="NagZ_Beta-hexosaminidase"/>
</dbReference>
<dbReference type="InterPro" id="IPR001764">
    <property type="entry name" value="Glyco_hydro_3_N"/>
</dbReference>
<reference evidence="5 6" key="1">
    <citation type="submission" date="2020-10" db="EMBL/GenBank/DDBJ databases">
        <title>Sequencing the genomes of 1000 actinobacteria strains.</title>
        <authorList>
            <person name="Klenk H.-P."/>
        </authorList>
    </citation>
    <scope>NUCLEOTIDE SEQUENCE [LARGE SCALE GENOMIC DNA]</scope>
    <source>
        <strain evidence="5 6">DSM 44653</strain>
    </source>
</reference>
<evidence type="ECO:0000313" key="6">
    <source>
        <dbReference type="Proteomes" id="UP000631670"/>
    </source>
</evidence>
<dbReference type="Proteomes" id="UP000631670">
    <property type="component" value="Unassembled WGS sequence"/>
</dbReference>
<keyword evidence="6" id="KW-1185">Reference proteome</keyword>
<evidence type="ECO:0000256" key="2">
    <source>
        <dbReference type="ARBA" id="ARBA00022801"/>
    </source>
</evidence>
<evidence type="ECO:0000256" key="3">
    <source>
        <dbReference type="ARBA" id="ARBA00023295"/>
    </source>
</evidence>
<sequence>MTEFERDAHAVLLPVAGALTAEPWLRDLVGRGTRAVLIGETRAEYVARAMTPERRATESAADFEAFTAELAGAAAEPLLFAVDQEPWGIARLHDLVPAFPAADVLRGLPDEEIAAAAAAVASAARALGVTVFLSPVLDVLSGENPWLTGRTLPFGHAEVGRIAAAFVTGVQGAGVLAVAKHFPGHPELVLDPALHDTTLDAAVPANLEPFRRVVAAGVRAVMTGPVVVPAIDPAEPASTSAATVGLLRRELGFAGLVVSDDLDTPATTRGRSLIGTVMAALDAGADLLLLPGGPELAGLAGRIAARASTDDPFAARLTEAAARVRKTAETFERGRAGWAMS</sequence>
<proteinExistence type="inferred from homology"/>
<organism evidence="5 6">
    <name type="scientific">Amycolatopsis lexingtonensis</name>
    <dbReference type="NCBI Taxonomy" id="218822"/>
    <lineage>
        <taxon>Bacteria</taxon>
        <taxon>Bacillati</taxon>
        <taxon>Actinomycetota</taxon>
        <taxon>Actinomycetes</taxon>
        <taxon>Pseudonocardiales</taxon>
        <taxon>Pseudonocardiaceae</taxon>
        <taxon>Amycolatopsis</taxon>
    </lineage>
</organism>
<evidence type="ECO:0000259" key="4">
    <source>
        <dbReference type="Pfam" id="PF00933"/>
    </source>
</evidence>
<dbReference type="EMBL" id="JADBEG010000001">
    <property type="protein sequence ID" value="MBE1496058.1"/>
    <property type="molecule type" value="Genomic_DNA"/>
</dbReference>
<accession>A0ABR9HYS2</accession>
<dbReference type="InterPro" id="IPR017853">
    <property type="entry name" value="GH"/>
</dbReference>
<evidence type="ECO:0000256" key="1">
    <source>
        <dbReference type="ARBA" id="ARBA00005336"/>
    </source>
</evidence>
<dbReference type="RefSeq" id="WP_086862150.1">
    <property type="nucleotide sequence ID" value="NZ_JADBEG010000001.1"/>
</dbReference>
<protein>
    <submittedName>
        <fullName evidence="5">Beta-N-acetylhexosaminidase</fullName>
        <ecNumber evidence="5">3.2.1.52</ecNumber>
    </submittedName>
</protein>
<keyword evidence="2 5" id="KW-0378">Hydrolase</keyword>
<gene>
    <name evidence="5" type="ORF">H4696_003158</name>
</gene>
<evidence type="ECO:0000313" key="5">
    <source>
        <dbReference type="EMBL" id="MBE1496058.1"/>
    </source>
</evidence>
<dbReference type="SUPFAM" id="SSF51445">
    <property type="entry name" value="(Trans)glycosidases"/>
    <property type="match status" value="1"/>
</dbReference>